<keyword evidence="1" id="KW-0694">RNA-binding</keyword>
<reference evidence="4" key="1">
    <citation type="submission" date="2020-09" db="EMBL/GenBank/DDBJ databases">
        <authorList>
            <person name="Kikuchi T."/>
        </authorList>
    </citation>
    <scope>NUCLEOTIDE SEQUENCE</scope>
    <source>
        <strain evidence="4">SH1</strain>
    </source>
</reference>
<accession>A0A811JPV1</accession>
<dbReference type="SUPFAM" id="SSF54791">
    <property type="entry name" value="Eukaryotic type KH-domain (KH-domain type I)"/>
    <property type="match status" value="1"/>
</dbReference>
<gene>
    <name evidence="4" type="ORF">BOKJ2_LOCUS66</name>
</gene>
<dbReference type="PANTHER" id="PTHR11208:SF42">
    <property type="entry name" value="QUAKING RELATED 54B, ISOFORM E"/>
    <property type="match status" value="1"/>
</dbReference>
<sequence>MDYSAGYDESYGGSAPPQDYSNYGYGAPVMPPRGGMPPTRGGPAPRGAGRGARGGPPRGGGHPGQRPPAGYGGASAYDQGYNQGYQQQQQQPYEQSPLDAEVEIVTREMHQEIGLLDQGGEYGEQFKNARRLLVTEVERLENNIDPEWLEVDVEKPIRLIRKVLIPTFRHPRFNYVGKVLGPKGTTLQNIAKQYKCHVYVLGRGSTRDRKQEEELLNSGDPAYAHYAGPLHVKIETNAPPALAYQRVANVLDVLRQLLQPVKDTHIPGITTMGEGGDDKNDEKNGSGEEDDEDKIKGLKPQPKTGGNGAPRGGGGFRGAPRGNGMGRGGPPGRGRGGPGGPMRRGTGAPRGGGFNPY</sequence>
<feature type="compositionally biased region" description="Low complexity" evidence="2">
    <location>
        <begin position="36"/>
        <end position="47"/>
    </location>
</feature>
<dbReference type="InterPro" id="IPR036612">
    <property type="entry name" value="KH_dom_type_1_sf"/>
</dbReference>
<dbReference type="Proteomes" id="UP000783686">
    <property type="component" value="Unassembled WGS sequence"/>
</dbReference>
<comment type="caution">
    <text evidence="4">The sequence shown here is derived from an EMBL/GenBank/DDBJ whole genome shotgun (WGS) entry which is preliminary data.</text>
</comment>
<evidence type="ECO:0000313" key="5">
    <source>
        <dbReference type="Proteomes" id="UP000614601"/>
    </source>
</evidence>
<dbReference type="FunFam" id="3.30.1370.10:FF:000105">
    <property type="entry name" value="Protein CBG12765"/>
    <property type="match status" value="1"/>
</dbReference>
<evidence type="ECO:0000313" key="4">
    <source>
        <dbReference type="EMBL" id="CAD5205382.1"/>
    </source>
</evidence>
<protein>
    <recommendedName>
        <fullName evidence="3">K Homology domain-containing protein</fullName>
    </recommendedName>
</protein>
<dbReference type="GO" id="GO:0000381">
    <property type="term" value="P:regulation of alternative mRNA splicing, via spliceosome"/>
    <property type="evidence" value="ECO:0007669"/>
    <property type="project" value="TreeGrafter"/>
</dbReference>
<dbReference type="SMART" id="SM00322">
    <property type="entry name" value="KH"/>
    <property type="match status" value="1"/>
</dbReference>
<feature type="compositionally biased region" description="Basic and acidic residues" evidence="2">
    <location>
        <begin position="276"/>
        <end position="286"/>
    </location>
</feature>
<dbReference type="Proteomes" id="UP000614601">
    <property type="component" value="Unassembled WGS sequence"/>
</dbReference>
<feature type="region of interest" description="Disordered" evidence="2">
    <location>
        <begin position="265"/>
        <end position="357"/>
    </location>
</feature>
<dbReference type="InterPro" id="IPR004087">
    <property type="entry name" value="KH_dom"/>
</dbReference>
<dbReference type="Pfam" id="PF22675">
    <property type="entry name" value="KH-I_KHDC4-BBP"/>
    <property type="match status" value="1"/>
</dbReference>
<feature type="compositionally biased region" description="Gly residues" evidence="2">
    <location>
        <begin position="48"/>
        <end position="63"/>
    </location>
</feature>
<dbReference type="EMBL" id="CAJFCW020000001">
    <property type="protein sequence ID" value="CAG9077065.1"/>
    <property type="molecule type" value="Genomic_DNA"/>
</dbReference>
<dbReference type="InterPro" id="IPR055256">
    <property type="entry name" value="KH_1_KHDC4/BBP-like"/>
</dbReference>
<evidence type="ECO:0000256" key="1">
    <source>
        <dbReference type="ARBA" id="ARBA00022884"/>
    </source>
</evidence>
<keyword evidence="5" id="KW-1185">Reference proteome</keyword>
<evidence type="ECO:0000259" key="3">
    <source>
        <dbReference type="SMART" id="SM00322"/>
    </source>
</evidence>
<organism evidence="4 5">
    <name type="scientific">Bursaphelenchus okinawaensis</name>
    <dbReference type="NCBI Taxonomy" id="465554"/>
    <lineage>
        <taxon>Eukaryota</taxon>
        <taxon>Metazoa</taxon>
        <taxon>Ecdysozoa</taxon>
        <taxon>Nematoda</taxon>
        <taxon>Chromadorea</taxon>
        <taxon>Rhabditida</taxon>
        <taxon>Tylenchina</taxon>
        <taxon>Tylenchomorpha</taxon>
        <taxon>Aphelenchoidea</taxon>
        <taxon>Aphelenchoididae</taxon>
        <taxon>Bursaphelenchus</taxon>
    </lineage>
</organism>
<proteinExistence type="predicted"/>
<dbReference type="GO" id="GO:0005634">
    <property type="term" value="C:nucleus"/>
    <property type="evidence" value="ECO:0007669"/>
    <property type="project" value="TreeGrafter"/>
</dbReference>
<feature type="compositionally biased region" description="Gly residues" evidence="2">
    <location>
        <begin position="305"/>
        <end position="357"/>
    </location>
</feature>
<dbReference type="Gene3D" id="3.30.1370.10">
    <property type="entry name" value="K Homology domain, type 1"/>
    <property type="match status" value="1"/>
</dbReference>
<name>A0A811JPV1_9BILA</name>
<dbReference type="OrthoDB" id="6777263at2759"/>
<dbReference type="AlphaFoldDB" id="A0A811JPV1"/>
<dbReference type="GO" id="GO:0003729">
    <property type="term" value="F:mRNA binding"/>
    <property type="evidence" value="ECO:0007669"/>
    <property type="project" value="TreeGrafter"/>
</dbReference>
<evidence type="ECO:0000256" key="2">
    <source>
        <dbReference type="SAM" id="MobiDB-lite"/>
    </source>
</evidence>
<feature type="region of interest" description="Disordered" evidence="2">
    <location>
        <begin position="1"/>
        <end position="79"/>
    </location>
</feature>
<dbReference type="PANTHER" id="PTHR11208">
    <property type="entry name" value="RNA-BINDING PROTEIN RELATED"/>
    <property type="match status" value="1"/>
</dbReference>
<feature type="domain" description="K Homology" evidence="3">
    <location>
        <begin position="157"/>
        <end position="255"/>
    </location>
</feature>
<dbReference type="InterPro" id="IPR045071">
    <property type="entry name" value="BBP-like"/>
</dbReference>
<dbReference type="EMBL" id="CAJFDH010000001">
    <property type="protein sequence ID" value="CAD5205382.1"/>
    <property type="molecule type" value="Genomic_DNA"/>
</dbReference>